<dbReference type="GO" id="GO:0003910">
    <property type="term" value="F:DNA ligase (ATP) activity"/>
    <property type="evidence" value="ECO:0007669"/>
    <property type="project" value="UniProtKB-EC"/>
</dbReference>
<comment type="catalytic activity">
    <reaction evidence="4">
        <text>ATP + (deoxyribonucleotide)n-3'-hydroxyl + 5'-phospho-(deoxyribonucleotide)m = (deoxyribonucleotide)n+m + AMP + diphosphate.</text>
        <dbReference type="EC" id="6.5.1.1"/>
    </reaction>
</comment>
<dbReference type="InterPro" id="IPR012309">
    <property type="entry name" value="DNA_ligase_ATP-dep_C"/>
</dbReference>
<dbReference type="PANTHER" id="PTHR45674:SF4">
    <property type="entry name" value="DNA LIGASE 1"/>
    <property type="match status" value="1"/>
</dbReference>
<comment type="similarity">
    <text evidence="1">Belongs to the ATP-dependent DNA ligase family.</text>
</comment>
<dbReference type="InterPro" id="IPR012340">
    <property type="entry name" value="NA-bd_OB-fold"/>
</dbReference>
<feature type="domain" description="ATP-dependent DNA ligase family profile" evidence="5">
    <location>
        <begin position="116"/>
        <end position="228"/>
    </location>
</feature>
<dbReference type="GO" id="GO:0006281">
    <property type="term" value="P:DNA repair"/>
    <property type="evidence" value="ECO:0007669"/>
    <property type="project" value="InterPro"/>
</dbReference>
<dbReference type="GO" id="GO:0005524">
    <property type="term" value="F:ATP binding"/>
    <property type="evidence" value="ECO:0007669"/>
    <property type="project" value="InterPro"/>
</dbReference>
<evidence type="ECO:0000313" key="7">
    <source>
        <dbReference type="Proteomes" id="UP000176651"/>
    </source>
</evidence>
<name>A0A1F4NT26_UNCK3</name>
<dbReference type="Gene3D" id="2.40.50.140">
    <property type="entry name" value="Nucleic acid-binding proteins"/>
    <property type="match status" value="1"/>
</dbReference>
<proteinExistence type="inferred from homology"/>
<organism evidence="6 7">
    <name type="scientific">candidate division Kazan bacterium RBG_13_50_9</name>
    <dbReference type="NCBI Taxonomy" id="1798535"/>
    <lineage>
        <taxon>Bacteria</taxon>
        <taxon>Bacteria division Kazan-3B-28</taxon>
    </lineage>
</organism>
<evidence type="ECO:0000256" key="3">
    <source>
        <dbReference type="ARBA" id="ARBA00022598"/>
    </source>
</evidence>
<dbReference type="EC" id="6.5.1.1" evidence="2"/>
<dbReference type="SUPFAM" id="SSF50249">
    <property type="entry name" value="Nucleic acid-binding proteins"/>
    <property type="match status" value="1"/>
</dbReference>
<evidence type="ECO:0000256" key="4">
    <source>
        <dbReference type="ARBA" id="ARBA00034003"/>
    </source>
</evidence>
<dbReference type="CDD" id="cd07971">
    <property type="entry name" value="OBF_DNA_ligase_LigD"/>
    <property type="match status" value="1"/>
</dbReference>
<dbReference type="STRING" id="1798535.A2V68_02760"/>
<evidence type="ECO:0000313" key="6">
    <source>
        <dbReference type="EMBL" id="OGB74509.1"/>
    </source>
</evidence>
<dbReference type="InterPro" id="IPR014146">
    <property type="entry name" value="LigD_ligase_dom"/>
</dbReference>
<dbReference type="Pfam" id="PF04679">
    <property type="entry name" value="DNA_ligase_A_C"/>
    <property type="match status" value="1"/>
</dbReference>
<keyword evidence="3" id="KW-0436">Ligase</keyword>
<comment type="caution">
    <text evidence="6">The sequence shown here is derived from an EMBL/GenBank/DDBJ whole genome shotgun (WGS) entry which is preliminary data.</text>
</comment>
<accession>A0A1F4NT26</accession>
<dbReference type="GO" id="GO:0006310">
    <property type="term" value="P:DNA recombination"/>
    <property type="evidence" value="ECO:0007669"/>
    <property type="project" value="InterPro"/>
</dbReference>
<gene>
    <name evidence="6" type="ORF">A2V68_02760</name>
</gene>
<evidence type="ECO:0000259" key="5">
    <source>
        <dbReference type="PROSITE" id="PS50160"/>
    </source>
</evidence>
<evidence type="ECO:0000256" key="2">
    <source>
        <dbReference type="ARBA" id="ARBA00012727"/>
    </source>
</evidence>
<dbReference type="Gene3D" id="3.30.1490.70">
    <property type="match status" value="1"/>
</dbReference>
<dbReference type="Proteomes" id="UP000176651">
    <property type="component" value="Unassembled WGS sequence"/>
</dbReference>
<dbReference type="AlphaFoldDB" id="A0A1F4NT26"/>
<dbReference type="Gene3D" id="3.30.470.30">
    <property type="entry name" value="DNA ligase/mRNA capping enzyme"/>
    <property type="match status" value="1"/>
</dbReference>
<dbReference type="PROSITE" id="PS50160">
    <property type="entry name" value="DNA_LIGASE_A3"/>
    <property type="match status" value="1"/>
</dbReference>
<protein>
    <recommendedName>
        <fullName evidence="2">DNA ligase (ATP)</fullName>
        <ecNumber evidence="2">6.5.1.1</ecNumber>
    </recommendedName>
</protein>
<dbReference type="PANTHER" id="PTHR45674">
    <property type="entry name" value="DNA LIGASE 1/3 FAMILY MEMBER"/>
    <property type="match status" value="1"/>
</dbReference>
<dbReference type="CDD" id="cd07906">
    <property type="entry name" value="Adenylation_DNA_ligase_LigD_LigC"/>
    <property type="match status" value="1"/>
</dbReference>
<dbReference type="NCBIfam" id="TIGR02779">
    <property type="entry name" value="NHEJ_ligase_lig"/>
    <property type="match status" value="1"/>
</dbReference>
<dbReference type="SUPFAM" id="SSF56091">
    <property type="entry name" value="DNA ligase/mRNA capping enzyme, catalytic domain"/>
    <property type="match status" value="1"/>
</dbReference>
<reference evidence="6 7" key="1">
    <citation type="journal article" date="2016" name="Nat. Commun.">
        <title>Thousands of microbial genomes shed light on interconnected biogeochemical processes in an aquifer system.</title>
        <authorList>
            <person name="Anantharaman K."/>
            <person name="Brown C.T."/>
            <person name="Hug L.A."/>
            <person name="Sharon I."/>
            <person name="Castelle C.J."/>
            <person name="Probst A.J."/>
            <person name="Thomas B.C."/>
            <person name="Singh A."/>
            <person name="Wilkins M.J."/>
            <person name="Karaoz U."/>
            <person name="Brodie E.L."/>
            <person name="Williams K.H."/>
            <person name="Hubbard S.S."/>
            <person name="Banfield J.F."/>
        </authorList>
    </citation>
    <scope>NUCLEOTIDE SEQUENCE [LARGE SCALE GENOMIC DNA]</scope>
</reference>
<dbReference type="EMBL" id="META01000001">
    <property type="protein sequence ID" value="OGB74509.1"/>
    <property type="molecule type" value="Genomic_DNA"/>
</dbReference>
<sequence length="316" mass="35810">MKSKFISPMLCKLIKEPFDDKGWAFERKLDGVRLIAVKRGNTVQLWTRNRKNRARQFPEIVVAIKKQRGDFVIDGEAVVYNKKGISSFQMIQPRVQQTGEDEIKMLSCKSQAVYEAFDLLVLNGKDLKSQSWSKRKEQLKGLIKGDRALKYLPHVSGSGKKLFLRAKKAGWEGIIGKKKNSWYLPGKRGHGWGKIKTVFEQELVIGGWTRGYGKAAGSFGALLVGYYRKNDLIFAGEVGTGYTEDERRRLKAKLIKLEAVCSPFKDPPKGGGIAWVKPILVGQFKFAEWTRDDILRMPVYLGLRTDKPAREVVKEG</sequence>
<evidence type="ECO:0000256" key="1">
    <source>
        <dbReference type="ARBA" id="ARBA00007572"/>
    </source>
</evidence>
<dbReference type="InterPro" id="IPR050191">
    <property type="entry name" value="ATP-dep_DNA_ligase"/>
</dbReference>
<dbReference type="InterPro" id="IPR012310">
    <property type="entry name" value="DNA_ligase_ATP-dep_cent"/>
</dbReference>
<dbReference type="Pfam" id="PF01068">
    <property type="entry name" value="DNA_ligase_A_M"/>
    <property type="match status" value="1"/>
</dbReference>